<organism evidence="2 5">
    <name type="scientific">Adineta ricciae</name>
    <name type="common">Rotifer</name>
    <dbReference type="NCBI Taxonomy" id="249248"/>
    <lineage>
        <taxon>Eukaryota</taxon>
        <taxon>Metazoa</taxon>
        <taxon>Spiralia</taxon>
        <taxon>Gnathifera</taxon>
        <taxon>Rotifera</taxon>
        <taxon>Eurotatoria</taxon>
        <taxon>Bdelloidea</taxon>
        <taxon>Adinetida</taxon>
        <taxon>Adinetidae</taxon>
        <taxon>Adineta</taxon>
    </lineage>
</organism>
<comment type="caution">
    <text evidence="2">The sequence shown here is derived from an EMBL/GenBank/DDBJ whole genome shotgun (WGS) entry which is preliminary data.</text>
</comment>
<dbReference type="EMBL" id="CAJNOJ010000362">
    <property type="protein sequence ID" value="CAF1417996.1"/>
    <property type="molecule type" value="Genomic_DNA"/>
</dbReference>
<sequence>MAACSTPADKCVACILQSNEEKAKPGIVQCAGCQKSFCVNHFVEHRKVLSDKLDGISMQRDSARACIEEMSEQIPAKTFKPIEDWKKEMLQTVEDTANTAKRKFQDLVIDDLEQQCKELTDEINSFRNNDNYFETDLRKLQSKAELLNQDLSDLASFRRIRLALPSLDSSNMVQMKLPEIEAVTKDKSETNDDSDTDEYYSVIQQFLEKYKPSVSMEVNGRGYICASSTMLIQNEWNSITRHVFHRESTSSFACNSSSSPLQLKWSEWLQQFIILDASNIMVADALEKVCKTVLTTANQRFKYLSSWKSKCVVVDAANRVFVYQMKNDFAEWYLLYCWSPPTSCAPSEDITAISINGTYIALAIKREERYRFVLHNYELKRCATIHLNHPCTSIQALPSNKWLLYDSTQTTYRIVDTEKTVQNEPYLTSLAIAECQVTCEKDGKLLVVLVKKPQQHQQENFSTFRSRQSEKNEVKIYDYQL</sequence>
<dbReference type="Proteomes" id="UP000663828">
    <property type="component" value="Unassembled WGS sequence"/>
</dbReference>
<keyword evidence="4" id="KW-1185">Reference proteome</keyword>
<dbReference type="OrthoDB" id="10053695at2759"/>
<dbReference type="EMBL" id="CAJNOR010007577">
    <property type="protein sequence ID" value="CAF1619722.1"/>
    <property type="molecule type" value="Genomic_DNA"/>
</dbReference>
<keyword evidence="1" id="KW-0175">Coiled coil</keyword>
<gene>
    <name evidence="2" type="ORF">EDS130_LOCUS37244</name>
    <name evidence="3" type="ORF">XAT740_LOCUS50068</name>
</gene>
<protein>
    <recommendedName>
        <fullName evidence="6">B box-type domain-containing protein</fullName>
    </recommendedName>
</protein>
<evidence type="ECO:0008006" key="6">
    <source>
        <dbReference type="Google" id="ProtNLM"/>
    </source>
</evidence>
<dbReference type="AlphaFoldDB" id="A0A815M5Y1"/>
<dbReference type="InterPro" id="IPR036322">
    <property type="entry name" value="WD40_repeat_dom_sf"/>
</dbReference>
<name>A0A815M5Y1_ADIRI</name>
<proteinExistence type="predicted"/>
<reference evidence="2" key="1">
    <citation type="submission" date="2021-02" db="EMBL/GenBank/DDBJ databases">
        <authorList>
            <person name="Nowell W R."/>
        </authorList>
    </citation>
    <scope>NUCLEOTIDE SEQUENCE</scope>
</reference>
<dbReference type="SUPFAM" id="SSF50978">
    <property type="entry name" value="WD40 repeat-like"/>
    <property type="match status" value="1"/>
</dbReference>
<evidence type="ECO:0000313" key="2">
    <source>
        <dbReference type="EMBL" id="CAF1417996.1"/>
    </source>
</evidence>
<evidence type="ECO:0000313" key="3">
    <source>
        <dbReference type="EMBL" id="CAF1619722.1"/>
    </source>
</evidence>
<evidence type="ECO:0000313" key="4">
    <source>
        <dbReference type="Proteomes" id="UP000663828"/>
    </source>
</evidence>
<dbReference type="Proteomes" id="UP000663852">
    <property type="component" value="Unassembled WGS sequence"/>
</dbReference>
<evidence type="ECO:0000313" key="5">
    <source>
        <dbReference type="Proteomes" id="UP000663852"/>
    </source>
</evidence>
<evidence type="ECO:0000256" key="1">
    <source>
        <dbReference type="SAM" id="Coils"/>
    </source>
</evidence>
<feature type="coiled-coil region" evidence="1">
    <location>
        <begin position="102"/>
        <end position="129"/>
    </location>
</feature>
<accession>A0A815M5Y1</accession>